<protein>
    <recommendedName>
        <fullName evidence="2">DUF218 domain-containing protein</fullName>
    </recommendedName>
</protein>
<dbReference type="Proteomes" id="UP000789845">
    <property type="component" value="Unassembled WGS sequence"/>
</dbReference>
<comment type="caution">
    <text evidence="3">The sequence shown here is derived from an EMBL/GenBank/DDBJ whole genome shotgun (WGS) entry which is preliminary data.</text>
</comment>
<dbReference type="Pfam" id="PF02698">
    <property type="entry name" value="DUF218"/>
    <property type="match status" value="1"/>
</dbReference>
<feature type="transmembrane region" description="Helical" evidence="1">
    <location>
        <begin position="7"/>
        <end position="27"/>
    </location>
</feature>
<dbReference type="GO" id="GO:0000270">
    <property type="term" value="P:peptidoglycan metabolic process"/>
    <property type="evidence" value="ECO:0007669"/>
    <property type="project" value="TreeGrafter"/>
</dbReference>
<name>A0A9C7G7H1_9BACI</name>
<accession>A0A9C7G7H1</accession>
<dbReference type="PANTHER" id="PTHR30336:SF4">
    <property type="entry name" value="ENVELOPE BIOGENESIS FACTOR ELYC"/>
    <property type="match status" value="1"/>
</dbReference>
<feature type="domain" description="DUF218" evidence="2">
    <location>
        <begin position="42"/>
        <end position="182"/>
    </location>
</feature>
<evidence type="ECO:0000313" key="4">
    <source>
        <dbReference type="Proteomes" id="UP000789845"/>
    </source>
</evidence>
<evidence type="ECO:0000313" key="3">
    <source>
        <dbReference type="EMBL" id="CAG9607369.1"/>
    </source>
</evidence>
<dbReference type="CDD" id="cd06259">
    <property type="entry name" value="YdcF-like"/>
    <property type="match status" value="1"/>
</dbReference>
<sequence length="196" mass="21734">MKKKKKIVILIISVFLFISIYFGYLHLKIREHSLLVAPKDVDYMIILGARVKGTTPSLALQYRIDAAAQYLKDNQTTIAIASGGKGDGEDITEALAIKIGLVKLGVEEERIILESKSTDTVENITYSMKLIPDNLTTGLVVSNDFHIYRAKLIAKDLGLKLAGLPADTPAIAIPKSYSREYLAITKYFIKRSSKMN</sequence>
<dbReference type="AlphaFoldDB" id="A0A9C7G7H1"/>
<dbReference type="GO" id="GO:0043164">
    <property type="term" value="P:Gram-negative-bacterium-type cell wall biogenesis"/>
    <property type="evidence" value="ECO:0007669"/>
    <property type="project" value="TreeGrafter"/>
</dbReference>
<dbReference type="Gene3D" id="3.40.50.620">
    <property type="entry name" value="HUPs"/>
    <property type="match status" value="1"/>
</dbReference>
<dbReference type="InterPro" id="IPR014729">
    <property type="entry name" value="Rossmann-like_a/b/a_fold"/>
</dbReference>
<proteinExistence type="predicted"/>
<dbReference type="PANTHER" id="PTHR30336">
    <property type="entry name" value="INNER MEMBRANE PROTEIN, PROBABLE PERMEASE"/>
    <property type="match status" value="1"/>
</dbReference>
<organism evidence="3 4">
    <name type="scientific">Pseudoneobacillus rhizosphaerae</name>
    <dbReference type="NCBI Taxonomy" id="2880968"/>
    <lineage>
        <taxon>Bacteria</taxon>
        <taxon>Bacillati</taxon>
        <taxon>Bacillota</taxon>
        <taxon>Bacilli</taxon>
        <taxon>Bacillales</taxon>
        <taxon>Bacillaceae</taxon>
        <taxon>Pseudoneobacillus</taxon>
    </lineage>
</organism>
<dbReference type="GO" id="GO:0005886">
    <property type="term" value="C:plasma membrane"/>
    <property type="evidence" value="ECO:0007669"/>
    <property type="project" value="TreeGrafter"/>
</dbReference>
<evidence type="ECO:0000259" key="2">
    <source>
        <dbReference type="Pfam" id="PF02698"/>
    </source>
</evidence>
<dbReference type="RefSeq" id="WP_230495636.1">
    <property type="nucleotide sequence ID" value="NZ_CAKJTG010000005.1"/>
</dbReference>
<keyword evidence="4" id="KW-1185">Reference proteome</keyword>
<keyword evidence="1" id="KW-1133">Transmembrane helix</keyword>
<gene>
    <name evidence="3" type="ORF">NEOCIP111885_01060</name>
</gene>
<keyword evidence="1" id="KW-0472">Membrane</keyword>
<evidence type="ECO:0000256" key="1">
    <source>
        <dbReference type="SAM" id="Phobius"/>
    </source>
</evidence>
<dbReference type="EMBL" id="CAKJTG010000005">
    <property type="protein sequence ID" value="CAG9607369.1"/>
    <property type="molecule type" value="Genomic_DNA"/>
</dbReference>
<keyword evidence="1" id="KW-0812">Transmembrane</keyword>
<dbReference type="InterPro" id="IPR051599">
    <property type="entry name" value="Cell_Envelope_Assoc"/>
</dbReference>
<dbReference type="InterPro" id="IPR003848">
    <property type="entry name" value="DUF218"/>
</dbReference>
<reference evidence="3" key="1">
    <citation type="submission" date="2021-10" db="EMBL/GenBank/DDBJ databases">
        <authorList>
            <person name="Criscuolo A."/>
        </authorList>
    </citation>
    <scope>NUCLEOTIDE SEQUENCE</scope>
    <source>
        <strain evidence="3">CIP111885</strain>
    </source>
</reference>